<dbReference type="PANTHER" id="PTHR23301:SF0">
    <property type="entry name" value="CHITIN-BINDING TYPE-2 DOMAIN-CONTAINING PROTEIN-RELATED"/>
    <property type="match status" value="1"/>
</dbReference>
<organism evidence="8 9">
    <name type="scientific">Pomacea canaliculata</name>
    <name type="common">Golden apple snail</name>
    <dbReference type="NCBI Taxonomy" id="400727"/>
    <lineage>
        <taxon>Eukaryota</taxon>
        <taxon>Metazoa</taxon>
        <taxon>Spiralia</taxon>
        <taxon>Lophotrochozoa</taxon>
        <taxon>Mollusca</taxon>
        <taxon>Gastropoda</taxon>
        <taxon>Caenogastropoda</taxon>
        <taxon>Architaenioglossa</taxon>
        <taxon>Ampullarioidea</taxon>
        <taxon>Ampullariidae</taxon>
        <taxon>Pomacea</taxon>
    </lineage>
</organism>
<reference evidence="8 9" key="1">
    <citation type="submission" date="2018-04" db="EMBL/GenBank/DDBJ databases">
        <title>The genome of golden apple snail Pomacea canaliculata provides insight into stress tolerance and invasive adaptation.</title>
        <authorList>
            <person name="Liu C."/>
            <person name="Liu B."/>
            <person name="Ren Y."/>
            <person name="Zhang Y."/>
            <person name="Wang H."/>
            <person name="Li S."/>
            <person name="Jiang F."/>
            <person name="Yin L."/>
            <person name="Zhang G."/>
            <person name="Qian W."/>
            <person name="Fan W."/>
        </authorList>
    </citation>
    <scope>NUCLEOTIDE SEQUENCE [LARGE SCALE GENOMIC DNA]</scope>
    <source>
        <strain evidence="8">SZHN2017</strain>
        <tissue evidence="8">Muscle</tissue>
    </source>
</reference>
<sequence>MGFRGRCIICFVVMLVFGGVQLHFIMSQPRHPPDHFLPCPPGPGVHWVRDPENCASYFICVSAQPVRMPACPKKTVWSVSAKNCVPLHSPWNDCPLAELLPTYPAPKLLPQPTPYMEKIVSIRTTAAERMGALVDHQHDPLNEYRSKIKRVYPNHPCVFGGTGLFLPHPFKCHWFYNCSAPLEDGKAEEQGWDQLTEECPYPKLFSASTGSCEDYSKVDCGDRDLYLDPCEYRALQCGGAHCQPCRLRHGSCVGMRDGPQPFPSREWTPRYLYCKDQRALQQLECPQETPIFSPESRRCETLLDIPREHGGYQPTCLGRRDGRYPDDTGRCDVFYECFAEKNRGRFHCPRGSIFDPEKKACRLKTERHLAPPCGNVTEEQVSLRVSVSLCRDLQDGLYADPYGRCSMFYECQHGLLKQYHRCSYGSFDPSVQECSFLMSHLTSPCGQQPNPCLFRSDGEYADQSQFCQASYLCRGHVVIRQNTCPPGTVFHEGKGSCQLPNDTPPPCGLAPSCTGRADGRYPAPLKGCQFFVTCRAGMFRGHEGCSLEEGGFYFNAETQMCDFPHNICPPCGVSTTNWYVPTAIPYLISLYHTNH</sequence>
<dbReference type="InterPro" id="IPR002557">
    <property type="entry name" value="Chitin-bd_dom"/>
</dbReference>
<gene>
    <name evidence="8" type="ORF">C0Q70_20023</name>
</gene>
<feature type="domain" description="Chitin-binding type-2" evidence="7">
    <location>
        <begin position="313"/>
        <end position="375"/>
    </location>
</feature>
<feature type="domain" description="Chitin-binding type-2" evidence="7">
    <location>
        <begin position="449"/>
        <end position="509"/>
    </location>
</feature>
<feature type="signal peptide" evidence="6">
    <location>
        <begin position="1"/>
        <end position="22"/>
    </location>
</feature>
<keyword evidence="9" id="KW-1185">Reference proteome</keyword>
<dbReference type="GO" id="GO:0005576">
    <property type="term" value="C:extracellular region"/>
    <property type="evidence" value="ECO:0007669"/>
    <property type="project" value="InterPro"/>
</dbReference>
<accession>A0A2T7NED1</accession>
<dbReference type="AlphaFoldDB" id="A0A2T7NED1"/>
<feature type="domain" description="Chitin-binding type-2" evidence="7">
    <location>
        <begin position="154"/>
        <end position="222"/>
    </location>
</feature>
<evidence type="ECO:0000256" key="1">
    <source>
        <dbReference type="ARBA" id="ARBA00022669"/>
    </source>
</evidence>
<comment type="caution">
    <text evidence="8">The sequence shown here is derived from an EMBL/GenBank/DDBJ whole genome shotgun (WGS) entry which is preliminary data.</text>
</comment>
<name>A0A2T7NED1_POMCA</name>
<dbReference type="InterPro" id="IPR051940">
    <property type="entry name" value="Chitin_bind-dev_reg"/>
</dbReference>
<keyword evidence="5" id="KW-0325">Glycoprotein</keyword>
<feature type="chain" id="PRO_5015618378" description="Chitin-binding type-2 domain-containing protein" evidence="6">
    <location>
        <begin position="23"/>
        <end position="595"/>
    </location>
</feature>
<dbReference type="PROSITE" id="PS50940">
    <property type="entry name" value="CHIT_BIND_II"/>
    <property type="match status" value="4"/>
</dbReference>
<dbReference type="SMART" id="SM00494">
    <property type="entry name" value="ChtBD2"/>
    <property type="match status" value="6"/>
</dbReference>
<dbReference type="SUPFAM" id="SSF57625">
    <property type="entry name" value="Invertebrate chitin-binding proteins"/>
    <property type="match status" value="3"/>
</dbReference>
<evidence type="ECO:0000256" key="4">
    <source>
        <dbReference type="ARBA" id="ARBA00023157"/>
    </source>
</evidence>
<dbReference type="InterPro" id="IPR036508">
    <property type="entry name" value="Chitin-bd_dom_sf"/>
</dbReference>
<evidence type="ECO:0000313" key="8">
    <source>
        <dbReference type="EMBL" id="PVD19534.1"/>
    </source>
</evidence>
<dbReference type="PANTHER" id="PTHR23301">
    <property type="entry name" value="CHITIN BINDING PERITROPHIN-A"/>
    <property type="match status" value="1"/>
</dbReference>
<dbReference type="EMBL" id="PZQS01000013">
    <property type="protein sequence ID" value="PVD19534.1"/>
    <property type="molecule type" value="Genomic_DNA"/>
</dbReference>
<dbReference type="Gene3D" id="2.170.140.10">
    <property type="entry name" value="Chitin binding domain"/>
    <property type="match status" value="4"/>
</dbReference>
<evidence type="ECO:0000259" key="7">
    <source>
        <dbReference type="PROSITE" id="PS50940"/>
    </source>
</evidence>
<dbReference type="OrthoDB" id="7250310at2759"/>
<dbReference type="STRING" id="400727.A0A2T7NED1"/>
<evidence type="ECO:0000256" key="3">
    <source>
        <dbReference type="ARBA" id="ARBA00022737"/>
    </source>
</evidence>
<keyword evidence="2 6" id="KW-0732">Signal</keyword>
<protein>
    <recommendedName>
        <fullName evidence="7">Chitin-binding type-2 domain-containing protein</fullName>
    </recommendedName>
</protein>
<keyword evidence="1" id="KW-0147">Chitin-binding</keyword>
<feature type="domain" description="Chitin-binding type-2" evidence="7">
    <location>
        <begin position="36"/>
        <end position="96"/>
    </location>
</feature>
<dbReference type="GO" id="GO:0008061">
    <property type="term" value="F:chitin binding"/>
    <property type="evidence" value="ECO:0007669"/>
    <property type="project" value="UniProtKB-KW"/>
</dbReference>
<proteinExistence type="predicted"/>
<evidence type="ECO:0000256" key="5">
    <source>
        <dbReference type="ARBA" id="ARBA00023180"/>
    </source>
</evidence>
<evidence type="ECO:0000256" key="6">
    <source>
        <dbReference type="SAM" id="SignalP"/>
    </source>
</evidence>
<dbReference type="Pfam" id="PF01607">
    <property type="entry name" value="CBM_14"/>
    <property type="match status" value="5"/>
</dbReference>
<evidence type="ECO:0000256" key="2">
    <source>
        <dbReference type="ARBA" id="ARBA00022729"/>
    </source>
</evidence>
<evidence type="ECO:0000313" key="9">
    <source>
        <dbReference type="Proteomes" id="UP000245119"/>
    </source>
</evidence>
<keyword evidence="3" id="KW-0677">Repeat</keyword>
<keyword evidence="4" id="KW-1015">Disulfide bond</keyword>
<dbReference type="Proteomes" id="UP000245119">
    <property type="component" value="Linkage Group LG13"/>
</dbReference>